<gene>
    <name evidence="2" type="ORF">SAMN05660845_1271</name>
</gene>
<proteinExistence type="predicted"/>
<evidence type="ECO:0008006" key="4">
    <source>
        <dbReference type="Google" id="ProtNLM"/>
    </source>
</evidence>
<dbReference type="Proteomes" id="UP000199604">
    <property type="component" value="Unassembled WGS sequence"/>
</dbReference>
<protein>
    <recommendedName>
        <fullName evidence="4">GLPGLI family protein</fullName>
    </recommendedName>
</protein>
<feature type="chain" id="PRO_5011715598" description="GLPGLI family protein" evidence="1">
    <location>
        <begin position="22"/>
        <end position="426"/>
    </location>
</feature>
<dbReference type="STRING" id="498292.SAMN05660845_1271"/>
<keyword evidence="1" id="KW-0732">Signal</keyword>
<dbReference type="OrthoDB" id="1164716at2"/>
<keyword evidence="3" id="KW-1185">Reference proteome</keyword>
<reference evidence="3" key="1">
    <citation type="submission" date="2016-10" db="EMBL/GenBank/DDBJ databases">
        <authorList>
            <person name="Varghese N."/>
            <person name="Submissions S."/>
        </authorList>
    </citation>
    <scope>NUCLEOTIDE SEQUENCE [LARGE SCALE GENOMIC DNA]</scope>
    <source>
        <strain evidence="3">DSM 21789</strain>
    </source>
</reference>
<dbReference type="EMBL" id="FOJT01000003">
    <property type="protein sequence ID" value="SFB00657.1"/>
    <property type="molecule type" value="Genomic_DNA"/>
</dbReference>
<feature type="signal peptide" evidence="1">
    <location>
        <begin position="1"/>
        <end position="21"/>
    </location>
</feature>
<dbReference type="RefSeq" id="WP_091475161.1">
    <property type="nucleotide sequence ID" value="NZ_FOJT01000003.1"/>
</dbReference>
<evidence type="ECO:0000256" key="1">
    <source>
        <dbReference type="SAM" id="SignalP"/>
    </source>
</evidence>
<dbReference type="AlphaFoldDB" id="A0A1I0XIZ1"/>
<organism evidence="2 3">
    <name type="scientific">Flavobacterium swingsii</name>
    <dbReference type="NCBI Taxonomy" id="498292"/>
    <lineage>
        <taxon>Bacteria</taxon>
        <taxon>Pseudomonadati</taxon>
        <taxon>Bacteroidota</taxon>
        <taxon>Flavobacteriia</taxon>
        <taxon>Flavobacteriales</taxon>
        <taxon>Flavobacteriaceae</taxon>
        <taxon>Flavobacterium</taxon>
    </lineage>
</organism>
<accession>A0A1I0XIZ1</accession>
<sequence length="426" mass="47732">MKNTIITLSLLLVGLNTFAQMAEKPLDVKYRRSSLHTMVVESEKFPQKDVVLKAFNNAPFPDKYNDHQISQKSFNPANYTLTAEEKAKIYTSSKMGKTDSINKELPIRIQKYLEKEKIANKLVAKWFDRQADGSFDCNLVADRGVFNASFLETKTAQASSEGQALLKTAGFELIDNTFVVVNKFKFIENEPVARVIRDAAKVAASKLPMGQDMAMKAADKAYDKAKEGYSIWATSFLYKLVWNETVSNTFYTDFYMEKGSVDAKKKEAFDKSELFKLEFVGDEEASALVTFSLSEKRTEEQIIALSTVRIVDNVYAKLQKKYDVFKTKTPLFTGNPITAKIGTKEGLEGGEKFDVLEQVIDEKTGVATYKSIGTIKVEKDGIWDNTYNADGAAGLEASTEKKPVIDRTTFSGGKKFYPGLLIKQIK</sequence>
<evidence type="ECO:0000313" key="2">
    <source>
        <dbReference type="EMBL" id="SFB00657.1"/>
    </source>
</evidence>
<name>A0A1I0XIZ1_9FLAO</name>
<evidence type="ECO:0000313" key="3">
    <source>
        <dbReference type="Proteomes" id="UP000199604"/>
    </source>
</evidence>